<evidence type="ECO:0000313" key="2">
    <source>
        <dbReference type="Proteomes" id="UP000823775"/>
    </source>
</evidence>
<evidence type="ECO:0000313" key="1">
    <source>
        <dbReference type="EMBL" id="MCD9639316.1"/>
    </source>
</evidence>
<name>A0ABS8UZ21_DATST</name>
<accession>A0ABS8UZ21</accession>
<reference evidence="1 2" key="1">
    <citation type="journal article" date="2021" name="BMC Genomics">
        <title>Datura genome reveals duplications of psychoactive alkaloid biosynthetic genes and high mutation rate following tissue culture.</title>
        <authorList>
            <person name="Rajewski A."/>
            <person name="Carter-House D."/>
            <person name="Stajich J."/>
            <person name="Litt A."/>
        </authorList>
    </citation>
    <scope>NUCLEOTIDE SEQUENCE [LARGE SCALE GENOMIC DNA]</scope>
    <source>
        <strain evidence="1">AR-01</strain>
    </source>
</reference>
<protein>
    <submittedName>
        <fullName evidence="1">Uncharacterized protein</fullName>
    </submittedName>
</protein>
<gene>
    <name evidence="1" type="ORF">HAX54_023746</name>
</gene>
<organism evidence="1 2">
    <name type="scientific">Datura stramonium</name>
    <name type="common">Jimsonweed</name>
    <name type="synonym">Common thornapple</name>
    <dbReference type="NCBI Taxonomy" id="4076"/>
    <lineage>
        <taxon>Eukaryota</taxon>
        <taxon>Viridiplantae</taxon>
        <taxon>Streptophyta</taxon>
        <taxon>Embryophyta</taxon>
        <taxon>Tracheophyta</taxon>
        <taxon>Spermatophyta</taxon>
        <taxon>Magnoliopsida</taxon>
        <taxon>eudicotyledons</taxon>
        <taxon>Gunneridae</taxon>
        <taxon>Pentapetalae</taxon>
        <taxon>asterids</taxon>
        <taxon>lamiids</taxon>
        <taxon>Solanales</taxon>
        <taxon>Solanaceae</taxon>
        <taxon>Solanoideae</taxon>
        <taxon>Datureae</taxon>
        <taxon>Datura</taxon>
    </lineage>
</organism>
<dbReference type="EMBL" id="JACEIK010002889">
    <property type="protein sequence ID" value="MCD9639316.1"/>
    <property type="molecule type" value="Genomic_DNA"/>
</dbReference>
<dbReference type="Proteomes" id="UP000823775">
    <property type="component" value="Unassembled WGS sequence"/>
</dbReference>
<comment type="caution">
    <text evidence="1">The sequence shown here is derived from an EMBL/GenBank/DDBJ whole genome shotgun (WGS) entry which is preliminary data.</text>
</comment>
<keyword evidence="2" id="KW-1185">Reference proteome</keyword>
<sequence length="191" mass="21318">MYTNQIKDTGRDITLHRRIHPQSLRQGHIKPLEHINSDCTRSKHPTVGSDKGQVKAGVPNEMIVRVRSGSGRGGVRRGRHLVVGKFADTVDAESYDGDAKARESVAELIAQHRMLPPLVPSPEELSGRSQWLPHFPIFGSCSLLISTKLIAEWSGALPFRTSRLVLGLGPLYGRYHNFVSPFCLNFFCFFL</sequence>
<proteinExistence type="predicted"/>